<evidence type="ECO:0000313" key="2">
    <source>
        <dbReference type="Proteomes" id="UP000824533"/>
    </source>
</evidence>
<reference evidence="1 2" key="1">
    <citation type="journal article" date="2021" name="Front. Genet.">
        <title>Chromosome-Level Genome Assembly Reveals Significant Gene Expansion in the Toll and IMD Signaling Pathways of Dendrolimus kikuchii.</title>
        <authorList>
            <person name="Zhou J."/>
            <person name="Wu P."/>
            <person name="Xiong Z."/>
            <person name="Liu N."/>
            <person name="Zhao N."/>
            <person name="Ji M."/>
            <person name="Qiu Y."/>
            <person name="Yang B."/>
        </authorList>
    </citation>
    <scope>NUCLEOTIDE SEQUENCE [LARGE SCALE GENOMIC DNA]</scope>
    <source>
        <strain evidence="1">Ann1</strain>
    </source>
</reference>
<comment type="caution">
    <text evidence="1">The sequence shown here is derived from an EMBL/GenBank/DDBJ whole genome shotgun (WGS) entry which is preliminary data.</text>
</comment>
<organism evidence="1 2">
    <name type="scientific">Dendrolimus kikuchii</name>
    <dbReference type="NCBI Taxonomy" id="765133"/>
    <lineage>
        <taxon>Eukaryota</taxon>
        <taxon>Metazoa</taxon>
        <taxon>Ecdysozoa</taxon>
        <taxon>Arthropoda</taxon>
        <taxon>Hexapoda</taxon>
        <taxon>Insecta</taxon>
        <taxon>Pterygota</taxon>
        <taxon>Neoptera</taxon>
        <taxon>Endopterygota</taxon>
        <taxon>Lepidoptera</taxon>
        <taxon>Glossata</taxon>
        <taxon>Ditrysia</taxon>
        <taxon>Bombycoidea</taxon>
        <taxon>Lasiocampidae</taxon>
        <taxon>Dendrolimus</taxon>
    </lineage>
</organism>
<accession>A0ACC1DKC6</accession>
<sequence length="546" mass="60703">MRIFISRGTATCDSAVFKPASRRARPSQPRRAEPAPRASRSFFATIHYCHFYEHASSKLYKMRTNEDKVVISHISGYSVPIRSHRDLCDNEEIHGIYLSTVEPKTIQDMRRQRELLNSRLPRIDFSVNSHLSVVHPTSYLDTLLHLFRGNIGSGLLAMGDAFKNGGIMFATIMTVILGVICVHSQHLLLNCSEELHRQTQRNKAPGFAETVRLVFARGPRCLRPFATFMKTLVNVFLCVTQLGFCCVYIVFIANNVKLICDQYNFHLDLSVHMVLVVVPVLLSCMVRNLKFLTPLSTAANLMMALGVGAVLYEAAQDLPPVSSRTYLASWQQLPLYFGTAVYAFEGIGLVLPLKNEMERPELFQRPLGVLNVGMFFVGGIFIVVGFLGYLQWGDDVRGSVTLNLPAGHVLSNVVQGLIALAILFTYPLQFYVPVRLTWPPLRKRFGGGSPVVLELLYRAVLVMLTFVLAESIPELGLFISLVGAVSSTALALMFPPLIEMVAAARRPRGLPWPVLLKDIAILLLGLFIFVTGTLESVASIVRAFCT</sequence>
<proteinExistence type="predicted"/>
<dbReference type="EMBL" id="CM034387">
    <property type="protein sequence ID" value="KAJ0184123.1"/>
    <property type="molecule type" value="Genomic_DNA"/>
</dbReference>
<dbReference type="Proteomes" id="UP000824533">
    <property type="component" value="Linkage Group LG01"/>
</dbReference>
<gene>
    <name evidence="1" type="ORF">K1T71_000546</name>
</gene>
<evidence type="ECO:0000313" key="1">
    <source>
        <dbReference type="EMBL" id="KAJ0184123.1"/>
    </source>
</evidence>
<protein>
    <submittedName>
        <fullName evidence="1">Uncharacterized protein</fullName>
    </submittedName>
</protein>
<name>A0ACC1DKC6_9NEOP</name>
<keyword evidence="2" id="KW-1185">Reference proteome</keyword>